<dbReference type="AlphaFoldDB" id="M0AXX4"/>
<keyword evidence="2" id="KW-1185">Reference proteome</keyword>
<organism evidence="1 2">
    <name type="scientific">Natrialba chahannaoensis JCM 10990</name>
    <dbReference type="NCBI Taxonomy" id="1227492"/>
    <lineage>
        <taxon>Archaea</taxon>
        <taxon>Methanobacteriati</taxon>
        <taxon>Methanobacteriota</taxon>
        <taxon>Stenosarchaea group</taxon>
        <taxon>Halobacteria</taxon>
        <taxon>Halobacteriales</taxon>
        <taxon>Natrialbaceae</taxon>
        <taxon>Natrialba</taxon>
    </lineage>
</organism>
<proteinExistence type="predicted"/>
<dbReference type="PATRIC" id="fig|1227492.4.peg.719"/>
<accession>M0AXX4</accession>
<evidence type="ECO:0000313" key="2">
    <source>
        <dbReference type="Proteomes" id="UP000011693"/>
    </source>
</evidence>
<evidence type="ECO:0000313" key="1">
    <source>
        <dbReference type="EMBL" id="ELZ03511.1"/>
    </source>
</evidence>
<comment type="caution">
    <text evidence="1">The sequence shown here is derived from an EMBL/GenBank/DDBJ whole genome shotgun (WGS) entry which is preliminary data.</text>
</comment>
<gene>
    <name evidence="1" type="ORF">C482_03719</name>
</gene>
<name>M0AXX4_9EURY</name>
<dbReference type="STRING" id="1227492.C482_03719"/>
<dbReference type="EMBL" id="AOIN01000030">
    <property type="protein sequence ID" value="ELZ03511.1"/>
    <property type="molecule type" value="Genomic_DNA"/>
</dbReference>
<dbReference type="OrthoDB" id="350310at2157"/>
<protein>
    <submittedName>
        <fullName evidence="1">Uncharacterized protein</fullName>
    </submittedName>
</protein>
<sequence length="414" mass="45992">MSTDDAELGTLMPDVRQYSYKTESEKGATKAADRVEGEAGAWPEEMPDVRVYADSSLTLPGMAEKPPGCGEWMPMEFCDSCADVKMGSTSCQTRGCPDCWYPWALNRTTGIVERLAAARDAADSGIEKRAVHCVASAPPGSITSLVDIKQGWRDAYDLAAEKGVRGGCVVFHGYRVKDEPKQTFRELKEADLVEGGIWQWIREHERDWRSLTYWSPHWHILGLATDVGPNDPDADDGWVFKRLSTLTPFKLTDKDSYEAMARVSTYLLSHLTFNPEGGSHAIRWFGELANNQFSPDELSNGRWQAIQRITREVVGGPTDPDDLVVDEDGHLVEPDDERSCDCEDCNGDLSPIWDAGGALCDPGWCDRIGREAEKRLDVAFRWAIGEIRGPPGMSHASSEDEAAELYDWLLDNHG</sequence>
<reference evidence="1 2" key="1">
    <citation type="journal article" date="2014" name="PLoS Genet.">
        <title>Phylogenetically driven sequencing of extremely halophilic archaea reveals strategies for static and dynamic osmo-response.</title>
        <authorList>
            <person name="Becker E.A."/>
            <person name="Seitzer P.M."/>
            <person name="Tritt A."/>
            <person name="Larsen D."/>
            <person name="Krusor M."/>
            <person name="Yao A.I."/>
            <person name="Wu D."/>
            <person name="Madern D."/>
            <person name="Eisen J.A."/>
            <person name="Darling A.E."/>
            <person name="Facciotti M.T."/>
        </authorList>
    </citation>
    <scope>NUCLEOTIDE SEQUENCE [LARGE SCALE GENOMIC DNA]</scope>
    <source>
        <strain evidence="1 2">JCM 10990</strain>
    </source>
</reference>
<dbReference type="Proteomes" id="UP000011693">
    <property type="component" value="Unassembled WGS sequence"/>
</dbReference>
<dbReference type="RefSeq" id="WP_006166128.1">
    <property type="nucleotide sequence ID" value="NZ_AOIN01000030.1"/>
</dbReference>